<keyword evidence="2" id="KW-1185">Reference proteome</keyword>
<accession>A0A8T2PUS8</accession>
<dbReference type="Proteomes" id="UP000824540">
    <property type="component" value="Unassembled WGS sequence"/>
</dbReference>
<proteinExistence type="predicted"/>
<gene>
    <name evidence="1" type="ORF">JZ751_001741</name>
</gene>
<sequence length="118" mass="13546">MMLWRAALARARASLLPREFPRSTESLSLPWSSWMSKGKQPDWRMAMQLSWELDMASRVRDMSSLSWVPSMDRREYTISTWEPTLSLPPFAIPLLGKEPAATGLLSPDRPDEEPSRLL</sequence>
<name>A0A8T2PUS8_9TELE</name>
<organism evidence="1 2">
    <name type="scientific">Albula glossodonta</name>
    <name type="common">roundjaw bonefish</name>
    <dbReference type="NCBI Taxonomy" id="121402"/>
    <lineage>
        <taxon>Eukaryota</taxon>
        <taxon>Metazoa</taxon>
        <taxon>Chordata</taxon>
        <taxon>Craniata</taxon>
        <taxon>Vertebrata</taxon>
        <taxon>Euteleostomi</taxon>
        <taxon>Actinopterygii</taxon>
        <taxon>Neopterygii</taxon>
        <taxon>Teleostei</taxon>
        <taxon>Albuliformes</taxon>
        <taxon>Albulidae</taxon>
        <taxon>Albula</taxon>
    </lineage>
</organism>
<dbReference type="AlphaFoldDB" id="A0A8T2PUS8"/>
<evidence type="ECO:0000313" key="1">
    <source>
        <dbReference type="EMBL" id="KAG9355028.1"/>
    </source>
</evidence>
<comment type="caution">
    <text evidence="1">The sequence shown here is derived from an EMBL/GenBank/DDBJ whole genome shotgun (WGS) entry which is preliminary data.</text>
</comment>
<evidence type="ECO:0000313" key="2">
    <source>
        <dbReference type="Proteomes" id="UP000824540"/>
    </source>
</evidence>
<dbReference type="EMBL" id="JAFBMS010000002">
    <property type="protein sequence ID" value="KAG9355028.1"/>
    <property type="molecule type" value="Genomic_DNA"/>
</dbReference>
<protein>
    <submittedName>
        <fullName evidence="1">Uncharacterized protein</fullName>
    </submittedName>
</protein>
<reference evidence="1" key="1">
    <citation type="thesis" date="2021" institute="BYU ScholarsArchive" country="Provo, UT, USA">
        <title>Applications of and Algorithms for Genome Assembly and Genomic Analyses with an Emphasis on Marine Teleosts.</title>
        <authorList>
            <person name="Pickett B.D."/>
        </authorList>
    </citation>
    <scope>NUCLEOTIDE SEQUENCE</scope>
    <source>
        <strain evidence="1">HI-2016</strain>
    </source>
</reference>